<organism evidence="1 2">
    <name type="scientific">Catharanthus roseus</name>
    <name type="common">Madagascar periwinkle</name>
    <name type="synonym">Vinca rosea</name>
    <dbReference type="NCBI Taxonomy" id="4058"/>
    <lineage>
        <taxon>Eukaryota</taxon>
        <taxon>Viridiplantae</taxon>
        <taxon>Streptophyta</taxon>
        <taxon>Embryophyta</taxon>
        <taxon>Tracheophyta</taxon>
        <taxon>Spermatophyta</taxon>
        <taxon>Magnoliopsida</taxon>
        <taxon>eudicotyledons</taxon>
        <taxon>Gunneridae</taxon>
        <taxon>Pentapetalae</taxon>
        <taxon>asterids</taxon>
        <taxon>lamiids</taxon>
        <taxon>Gentianales</taxon>
        <taxon>Apocynaceae</taxon>
        <taxon>Rauvolfioideae</taxon>
        <taxon>Vinceae</taxon>
        <taxon>Catharanthinae</taxon>
        <taxon>Catharanthus</taxon>
    </lineage>
</organism>
<dbReference type="EMBL" id="CM044701">
    <property type="protein sequence ID" value="KAI5680009.1"/>
    <property type="molecule type" value="Genomic_DNA"/>
</dbReference>
<evidence type="ECO:0000313" key="1">
    <source>
        <dbReference type="EMBL" id="KAI5680009.1"/>
    </source>
</evidence>
<sequence>MASVGAAEAGGGGGEIWLDGREEELDENLLVDVSDSSIFYTDFPPLPDFPCMSSSSSTSSSAPTSAKPLHAKSSCSTSSSSSSSAVSWTAFNNPQPQHFEGTDQRKRRHYDHSSGGDAASAALISTASMEIDLPPPDQDCISEDVDCINVMENFGYMDLLDNNDIWDPCSIFQFENPQEDEQQAAAQQQQQKDEDGGNEHDQLYFLQGNSELAVIFLEWLKQNREYISAEDMRNIKLKRSTIECASKRLGSTKEGKKQLLKLILEWVEQYQLQRKRVKETVSSDSPNYHHFHQHHHQESSPSFQPANNPNPNPNSDLNCNAFPHPQDPNNPCFPPPGNWMPAPPPYAPESPFPAMGGFVCDPYGNGPGQNMYPPPSEYQPQMDCYQQQPQFAMAPQYSQFPDNSSGGAPVYGSPYPYPLYDGNGERLMRLGSSATKEARKKRMARQRRLSIHQYRHHHNHQNQNQLQQVQGDELNAIGNSEDQNCNSNNWVYWPTPNVPCSSAVPNNLVAPAPGDCDIRSNMQQQNQRQPLSDRREGYKTEKNLKFLLQKVLKQSDVGNLGRIVLPKKEAESHLPELETRDGISIAMEDIGTSNVWNMRYRFWPNNKSRMYLLENTGDFVRVNGLQEGDFIVIYSDTKCGKYLIRGVKVRQPGTKAEGKKPARRNMRNSNLNQAAAAAATAAAGGGGSFSQLDATPFKQTVK</sequence>
<proteinExistence type="predicted"/>
<reference evidence="2" key="1">
    <citation type="journal article" date="2023" name="Nat. Plants">
        <title>Single-cell RNA sequencing provides a high-resolution roadmap for understanding the multicellular compartmentation of specialized metabolism.</title>
        <authorList>
            <person name="Sun S."/>
            <person name="Shen X."/>
            <person name="Li Y."/>
            <person name="Li Y."/>
            <person name="Wang S."/>
            <person name="Li R."/>
            <person name="Zhang H."/>
            <person name="Shen G."/>
            <person name="Guo B."/>
            <person name="Wei J."/>
            <person name="Xu J."/>
            <person name="St-Pierre B."/>
            <person name="Chen S."/>
            <person name="Sun C."/>
        </authorList>
    </citation>
    <scope>NUCLEOTIDE SEQUENCE [LARGE SCALE GENOMIC DNA]</scope>
</reference>
<evidence type="ECO:0000313" key="2">
    <source>
        <dbReference type="Proteomes" id="UP001060085"/>
    </source>
</evidence>
<gene>
    <name evidence="1" type="ORF">M9H77_01236</name>
</gene>
<keyword evidence="2" id="KW-1185">Reference proteome</keyword>
<name>A0ACC0C5A0_CATRO</name>
<protein>
    <submittedName>
        <fullName evidence="1">Uncharacterized protein</fullName>
    </submittedName>
</protein>
<accession>A0ACC0C5A0</accession>
<dbReference type="Proteomes" id="UP001060085">
    <property type="component" value="Linkage Group LG01"/>
</dbReference>
<comment type="caution">
    <text evidence="1">The sequence shown here is derived from an EMBL/GenBank/DDBJ whole genome shotgun (WGS) entry which is preliminary data.</text>
</comment>